<dbReference type="PANTHER" id="PTHR46091">
    <property type="entry name" value="BLR7054 PROTEIN"/>
    <property type="match status" value="1"/>
</dbReference>
<dbReference type="InterPro" id="IPR036188">
    <property type="entry name" value="FAD/NAD-bd_sf"/>
</dbReference>
<evidence type="ECO:0000256" key="3">
    <source>
        <dbReference type="ARBA" id="ARBA00022729"/>
    </source>
</evidence>
<reference evidence="8" key="1">
    <citation type="submission" date="2021-01" db="EMBL/GenBank/DDBJ databases">
        <authorList>
            <person name="Corre E."/>
            <person name="Pelletier E."/>
            <person name="Niang G."/>
            <person name="Scheremetjew M."/>
            <person name="Finn R."/>
            <person name="Kale V."/>
            <person name="Holt S."/>
            <person name="Cochrane G."/>
            <person name="Meng A."/>
            <person name="Brown T."/>
            <person name="Cohen L."/>
        </authorList>
    </citation>
    <scope>NUCLEOTIDE SEQUENCE</scope>
    <source>
        <strain evidence="8">CCMP2084</strain>
    </source>
</reference>
<dbReference type="InterPro" id="IPR052206">
    <property type="entry name" value="Retinol_saturase"/>
</dbReference>
<feature type="signal peptide" evidence="7">
    <location>
        <begin position="1"/>
        <end position="18"/>
    </location>
</feature>
<organism evidence="8">
    <name type="scientific">Attheya septentrionalis</name>
    <dbReference type="NCBI Taxonomy" id="420275"/>
    <lineage>
        <taxon>Eukaryota</taxon>
        <taxon>Sar</taxon>
        <taxon>Stramenopiles</taxon>
        <taxon>Ochrophyta</taxon>
        <taxon>Bacillariophyta</taxon>
        <taxon>Coscinodiscophyceae</taxon>
        <taxon>Chaetocerotophycidae</taxon>
        <taxon>Chaetocerotales</taxon>
        <taxon>Attheyaceae</taxon>
        <taxon>Attheya</taxon>
    </lineage>
</organism>
<evidence type="ECO:0000256" key="1">
    <source>
        <dbReference type="ARBA" id="ARBA00005855"/>
    </source>
</evidence>
<keyword evidence="4" id="KW-0274">FAD</keyword>
<name>A0A7S2UAW7_9STRA</name>
<keyword evidence="6" id="KW-0520">NAD</keyword>
<protein>
    <recommendedName>
        <fullName evidence="9">Amine oxidase domain-containing protein</fullName>
    </recommendedName>
</protein>
<feature type="chain" id="PRO_5031344863" description="Amine oxidase domain-containing protein" evidence="7">
    <location>
        <begin position="19"/>
        <end position="638"/>
    </location>
</feature>
<sequence length="638" mass="70852">MKPLTLVAVALCISSSCAFMIPISQTTSLVALSAQSGKQSNNGHDFYRQSKVKNENFDTIVIGSGIGGLSAASLLAQAGKKVLVLEQHYVAGGCCHTFKSNGYRFATGLHYVGDMVEKEKSNNKNGLYMKDLIDSLTSADDPIIWDHMQDHFETVVLGDPWNRYEIVRGEENLKLKLKERFPKEKKAVDKYYKLVKKARSSVDRGLMIKSLPRPITKMLTLTGLHRFVDGGFHKWTNTSLQTVLEKLTKNKDLQAVLAYNWADYGTDPSRAPFVMHALVADCFLDGGYYPHGGPNMIPEKIIKVITDCGGKVLVSANVKRIVVDDDTKKAKGVEMMDGTIIESEIVVSDAGFMNTVKQLIPPGLIDIDFGEDDRAEDGKLHPDGTGINIFVGLKGDHKSLHLPDSQYWIYPSNDVVGSVKKVKELSLDDALKLNPQDLSPIFIGSPSSKDKGWNSEYPDKSVLEIITVVPWNWFEKFKGTFDKKTKSHGPEFEKAKLELAEKVWSRVYEVLKETGAKIPKTLQEVDHFEVGTPLSFGYFLNAEHGSWYGLDHDMKRFEPKNFYLRLRPDIPEIPGLYLTGQDVATGGVVSAAMGGLFCAQKVLGVANPLSLIRTKSENEIVEEKYPTKTQVSPKPELA</sequence>
<evidence type="ECO:0008006" key="9">
    <source>
        <dbReference type="Google" id="ProtNLM"/>
    </source>
</evidence>
<evidence type="ECO:0000256" key="2">
    <source>
        <dbReference type="ARBA" id="ARBA00022630"/>
    </source>
</evidence>
<evidence type="ECO:0000256" key="5">
    <source>
        <dbReference type="ARBA" id="ARBA00022857"/>
    </source>
</evidence>
<evidence type="ECO:0000256" key="6">
    <source>
        <dbReference type="ARBA" id="ARBA00023027"/>
    </source>
</evidence>
<comment type="similarity">
    <text evidence="1">Belongs to the carotenoid/retinoid oxidoreductase family. CrtISO subfamily.</text>
</comment>
<evidence type="ECO:0000313" key="8">
    <source>
        <dbReference type="EMBL" id="CAD9814101.1"/>
    </source>
</evidence>
<dbReference type="PROSITE" id="PS51257">
    <property type="entry name" value="PROKAR_LIPOPROTEIN"/>
    <property type="match status" value="1"/>
</dbReference>
<keyword evidence="2" id="KW-0285">Flavoprotein</keyword>
<dbReference type="SUPFAM" id="SSF51905">
    <property type="entry name" value="FAD/NAD(P)-binding domain"/>
    <property type="match status" value="1"/>
</dbReference>
<evidence type="ECO:0000256" key="4">
    <source>
        <dbReference type="ARBA" id="ARBA00022827"/>
    </source>
</evidence>
<keyword evidence="3 7" id="KW-0732">Signal</keyword>
<dbReference type="PANTHER" id="PTHR46091:SF3">
    <property type="entry name" value="AMINE OXIDASE DOMAIN-CONTAINING PROTEIN"/>
    <property type="match status" value="1"/>
</dbReference>
<dbReference type="PRINTS" id="PR00411">
    <property type="entry name" value="PNDRDTASEI"/>
</dbReference>
<keyword evidence="5" id="KW-0521">NADP</keyword>
<gene>
    <name evidence="8" type="ORF">ASEP1449_LOCUS5926</name>
</gene>
<dbReference type="Gene3D" id="3.50.50.60">
    <property type="entry name" value="FAD/NAD(P)-binding domain"/>
    <property type="match status" value="2"/>
</dbReference>
<dbReference type="EMBL" id="HBHQ01008808">
    <property type="protein sequence ID" value="CAD9814101.1"/>
    <property type="molecule type" value="Transcribed_RNA"/>
</dbReference>
<dbReference type="Pfam" id="PF13450">
    <property type="entry name" value="NAD_binding_8"/>
    <property type="match status" value="1"/>
</dbReference>
<accession>A0A7S2UAW7</accession>
<proteinExistence type="inferred from homology"/>
<dbReference type="AlphaFoldDB" id="A0A7S2UAW7"/>
<evidence type="ECO:0000256" key="7">
    <source>
        <dbReference type="SAM" id="SignalP"/>
    </source>
</evidence>